<dbReference type="AlphaFoldDB" id="A0A6J4HRG7"/>
<gene>
    <name evidence="2" type="ORF">AVDCRST_MAG56-1143</name>
</gene>
<accession>A0A6J4HRG7</accession>
<protein>
    <submittedName>
        <fullName evidence="2">Uncharacterized protein</fullName>
    </submittedName>
</protein>
<name>A0A6J4HRG7_9SPHI</name>
<reference evidence="2" key="1">
    <citation type="submission" date="2020-02" db="EMBL/GenBank/DDBJ databases">
        <authorList>
            <person name="Meier V. D."/>
        </authorList>
    </citation>
    <scope>NUCLEOTIDE SEQUENCE</scope>
    <source>
        <strain evidence="2">AVDCRST_MAG56</strain>
    </source>
</reference>
<evidence type="ECO:0000313" key="2">
    <source>
        <dbReference type="EMBL" id="CAA9231413.1"/>
    </source>
</evidence>
<organism evidence="2">
    <name type="scientific">uncultured Cytophagales bacterium</name>
    <dbReference type="NCBI Taxonomy" id="158755"/>
    <lineage>
        <taxon>Bacteria</taxon>
        <taxon>Pseudomonadati</taxon>
        <taxon>Bacteroidota</taxon>
        <taxon>Sphingobacteriia</taxon>
        <taxon>Sphingobacteriales</taxon>
        <taxon>environmental samples</taxon>
    </lineage>
</organism>
<dbReference type="EMBL" id="CADCTQ010000090">
    <property type="protein sequence ID" value="CAA9231413.1"/>
    <property type="molecule type" value="Genomic_DNA"/>
</dbReference>
<sequence>ERRSANSKATGPRRPGTGGAAVGSDGRPAAPLPGSEDQHPLRVVAPRMGGRPGGRQGPLRMDSEGLRAFAL</sequence>
<evidence type="ECO:0000256" key="1">
    <source>
        <dbReference type="SAM" id="MobiDB-lite"/>
    </source>
</evidence>
<proteinExistence type="predicted"/>
<feature type="non-terminal residue" evidence="2">
    <location>
        <position position="1"/>
    </location>
</feature>
<feature type="non-terminal residue" evidence="2">
    <location>
        <position position="71"/>
    </location>
</feature>
<feature type="region of interest" description="Disordered" evidence="1">
    <location>
        <begin position="1"/>
        <end position="71"/>
    </location>
</feature>